<comment type="caution">
    <text evidence="3">The sequence shown here is derived from an EMBL/GenBank/DDBJ whole genome shotgun (WGS) entry which is preliminary data.</text>
</comment>
<feature type="domain" description="VWFA" evidence="2">
    <location>
        <begin position="345"/>
        <end position="488"/>
    </location>
</feature>
<proteinExistence type="predicted"/>
<sequence length="511" mass="59371">MDNLLFNNDLDVNNLLGSEDKSKNSLEYFELDLDIYDNIFKNSPRIRENLENYKEVITTFEKLNEDIYLALFKANPVIKEIEEISTEYRLNNVMIRNLFKIDEFKLLRNSCSLNFFSSILGTDLLGQEIVNNYEKLSESNKELKKQLKKYDKDFKEYVEIKKTLEEFHTSHIQTENNSLEEIENAKSLLKTIEVKIQKDVENIEKILIDDNLFYKSVSFAYKEFLSISNTIKSWGLDDGKLTPTSYEEKIGVSLKLKSLKKVREISEMAGRFKSSASKLQKRKTKEEGQEICGVQMGSEIHKVLPSEKILLAKETTKKSFYKKYIQRELLAYKYKNNKDKSKGPIICCVDTSGSMEGDLEVWSKSVAIALLDIAIKQKRDFVSILFSNKVYKTIEFNKNKMEPSKLYELATFFYGSGTNFVEPLTESINLINSAKYKYSDIIFITDGEAPLDEEFIEEFNLVKEKKQFRMITVNVSDKVEEALNEINDTQILLRDLTEETIEETNETLFTI</sequence>
<dbReference type="InterPro" id="IPR036465">
    <property type="entry name" value="vWFA_dom_sf"/>
</dbReference>
<keyword evidence="4" id="KW-1185">Reference proteome</keyword>
<feature type="coiled-coil region" evidence="1">
    <location>
        <begin position="126"/>
        <end position="160"/>
    </location>
</feature>
<dbReference type="SUPFAM" id="SSF53300">
    <property type="entry name" value="vWA-like"/>
    <property type="match status" value="1"/>
</dbReference>
<evidence type="ECO:0000313" key="3">
    <source>
        <dbReference type="EMBL" id="KNF10096.1"/>
    </source>
</evidence>
<dbReference type="Pfam" id="PF00092">
    <property type="entry name" value="VWA"/>
    <property type="match status" value="1"/>
</dbReference>
<name>A0A0L0WF87_GOTPU</name>
<dbReference type="AlphaFoldDB" id="A0A0L0WF87"/>
<reference evidence="4" key="1">
    <citation type="submission" date="2015-07" db="EMBL/GenBank/DDBJ databases">
        <title>Draft genome sequence of the purine-degrading Gottschalkia purinilyticum DSM 1384 (formerly Clostridium purinilyticum).</title>
        <authorList>
            <person name="Poehlein A."/>
            <person name="Schiel-Bengelsdorf B."/>
            <person name="Bengelsdorf F.R."/>
            <person name="Daniel R."/>
            <person name="Duerre P."/>
        </authorList>
    </citation>
    <scope>NUCLEOTIDE SEQUENCE [LARGE SCALE GENOMIC DNA]</scope>
    <source>
        <strain evidence="4">DSM 1384</strain>
    </source>
</reference>
<dbReference type="PANTHER" id="PTHR36846">
    <property type="entry name" value="PROTEIN VIAA"/>
    <property type="match status" value="1"/>
</dbReference>
<dbReference type="PATRIC" id="fig|1503.3.peg.1134"/>
<dbReference type="InterPro" id="IPR002035">
    <property type="entry name" value="VWF_A"/>
</dbReference>
<evidence type="ECO:0000313" key="4">
    <source>
        <dbReference type="Proteomes" id="UP000037267"/>
    </source>
</evidence>
<dbReference type="STRING" id="1503.CLPU_1c02610"/>
<organism evidence="3 4">
    <name type="scientific">Gottschalkia purinilytica</name>
    <name type="common">Clostridium purinilyticum</name>
    <dbReference type="NCBI Taxonomy" id="1503"/>
    <lineage>
        <taxon>Bacteria</taxon>
        <taxon>Bacillati</taxon>
        <taxon>Bacillota</taxon>
        <taxon>Tissierellia</taxon>
        <taxon>Tissierellales</taxon>
        <taxon>Gottschalkiaceae</taxon>
        <taxon>Gottschalkia</taxon>
    </lineage>
</organism>
<dbReference type="EMBL" id="LGSS01000001">
    <property type="protein sequence ID" value="KNF10096.1"/>
    <property type="molecule type" value="Genomic_DNA"/>
</dbReference>
<dbReference type="OrthoDB" id="92417at2"/>
<dbReference type="PANTHER" id="PTHR36846:SF1">
    <property type="entry name" value="PROTEIN VIAA"/>
    <property type="match status" value="1"/>
</dbReference>
<evidence type="ECO:0000259" key="2">
    <source>
        <dbReference type="Pfam" id="PF00092"/>
    </source>
</evidence>
<dbReference type="Proteomes" id="UP000037267">
    <property type="component" value="Unassembled WGS sequence"/>
</dbReference>
<protein>
    <submittedName>
        <fullName evidence="3">von willebrand factor type A domain-containing protein</fullName>
    </submittedName>
</protein>
<dbReference type="RefSeq" id="WP_050353824.1">
    <property type="nucleotide sequence ID" value="NZ_LGSS01000001.1"/>
</dbReference>
<gene>
    <name evidence="3" type="ORF">CLPU_1c02610</name>
</gene>
<keyword evidence="1" id="KW-0175">Coiled coil</keyword>
<dbReference type="Gene3D" id="3.40.50.410">
    <property type="entry name" value="von Willebrand factor, type A domain"/>
    <property type="match status" value="1"/>
</dbReference>
<accession>A0A0L0WF87</accession>
<evidence type="ECO:0000256" key="1">
    <source>
        <dbReference type="SAM" id="Coils"/>
    </source>
</evidence>
<dbReference type="GO" id="GO:0005829">
    <property type="term" value="C:cytosol"/>
    <property type="evidence" value="ECO:0007669"/>
    <property type="project" value="TreeGrafter"/>
</dbReference>